<protein>
    <recommendedName>
        <fullName evidence="3">ATP-cone domain-containing protein</fullName>
    </recommendedName>
</protein>
<evidence type="ECO:0000256" key="2">
    <source>
        <dbReference type="ARBA" id="ARBA00022840"/>
    </source>
</evidence>
<evidence type="ECO:0000313" key="4">
    <source>
        <dbReference type="EMBL" id="VAW32633.1"/>
    </source>
</evidence>
<evidence type="ECO:0000256" key="1">
    <source>
        <dbReference type="ARBA" id="ARBA00022741"/>
    </source>
</evidence>
<dbReference type="EMBL" id="UOEV01000059">
    <property type="protein sequence ID" value="VAW32633.1"/>
    <property type="molecule type" value="Genomic_DNA"/>
</dbReference>
<dbReference type="AlphaFoldDB" id="A0A3B0UWT3"/>
<dbReference type="GO" id="GO:0005524">
    <property type="term" value="F:ATP binding"/>
    <property type="evidence" value="ECO:0007669"/>
    <property type="project" value="UniProtKB-KW"/>
</dbReference>
<dbReference type="Gene3D" id="3.40.1350.10">
    <property type="match status" value="1"/>
</dbReference>
<accession>A0A3B0UWT3</accession>
<sequence length="287" mass="32853">MPEIVKADGTKEKFDPEHLHQSLVRAGAGEYTARHIADTITKTVHHGMHTHEVYNRAFRLLRKETRPVAARYALRRALQELGPSGHPFEDFVARIFEKEGWSVEWRKVLQGKCVTHEVDVYAHKDGTTMAAELKYHNAPNYKTDVKVALYVKARFDDIWAHLEERKKSPVERGFLITNTKFTTQAIAYAQCAGMELIGWGYPDEGNLYERMCRTRVYPITALTRVTKAEKRLLIGAGIVSCDMLRERRDTLATLRFSPERIGIIIAESDALLALPHPYAYEEQEKSL</sequence>
<dbReference type="Pfam" id="PF03477">
    <property type="entry name" value="ATP-cone"/>
    <property type="match status" value="1"/>
</dbReference>
<reference evidence="4" key="1">
    <citation type="submission" date="2018-06" db="EMBL/GenBank/DDBJ databases">
        <authorList>
            <person name="Zhirakovskaya E."/>
        </authorList>
    </citation>
    <scope>NUCLEOTIDE SEQUENCE</scope>
</reference>
<feature type="domain" description="ATP-cone" evidence="3">
    <location>
        <begin position="2"/>
        <end position="83"/>
    </location>
</feature>
<keyword evidence="2" id="KW-0067">ATP-binding</keyword>
<dbReference type="InterPro" id="IPR011335">
    <property type="entry name" value="Restrct_endonuc-II-like"/>
</dbReference>
<proteinExistence type="predicted"/>
<dbReference type="PROSITE" id="PS51161">
    <property type="entry name" value="ATP_CONE"/>
    <property type="match status" value="1"/>
</dbReference>
<dbReference type="Pfam" id="PF04471">
    <property type="entry name" value="Mrr_cat"/>
    <property type="match status" value="1"/>
</dbReference>
<dbReference type="InterPro" id="IPR007560">
    <property type="entry name" value="Restrct_endonuc_IV_Mrr"/>
</dbReference>
<name>A0A3B0UWT3_9ZZZZ</name>
<evidence type="ECO:0000259" key="3">
    <source>
        <dbReference type="PROSITE" id="PS51161"/>
    </source>
</evidence>
<dbReference type="SUPFAM" id="SSF52980">
    <property type="entry name" value="Restriction endonuclease-like"/>
    <property type="match status" value="1"/>
</dbReference>
<keyword evidence="1" id="KW-0547">Nucleotide-binding</keyword>
<dbReference type="InterPro" id="IPR011856">
    <property type="entry name" value="tRNA_endonuc-like_dom_sf"/>
</dbReference>
<dbReference type="InterPro" id="IPR005144">
    <property type="entry name" value="ATP-cone_dom"/>
</dbReference>
<gene>
    <name evidence="4" type="ORF">MNBD_CPR01-291</name>
</gene>
<dbReference type="GO" id="GO:0003677">
    <property type="term" value="F:DNA binding"/>
    <property type="evidence" value="ECO:0007669"/>
    <property type="project" value="InterPro"/>
</dbReference>
<organism evidence="4">
    <name type="scientific">hydrothermal vent metagenome</name>
    <dbReference type="NCBI Taxonomy" id="652676"/>
    <lineage>
        <taxon>unclassified sequences</taxon>
        <taxon>metagenomes</taxon>
        <taxon>ecological metagenomes</taxon>
    </lineage>
</organism>
<dbReference type="GO" id="GO:0004519">
    <property type="term" value="F:endonuclease activity"/>
    <property type="evidence" value="ECO:0007669"/>
    <property type="project" value="InterPro"/>
</dbReference>
<dbReference type="GO" id="GO:0009307">
    <property type="term" value="P:DNA restriction-modification system"/>
    <property type="evidence" value="ECO:0007669"/>
    <property type="project" value="InterPro"/>
</dbReference>